<dbReference type="Gene3D" id="3.90.280.10">
    <property type="entry name" value="PEBP-like"/>
    <property type="match status" value="1"/>
</dbReference>
<protein>
    <recommendedName>
        <fullName evidence="5">Phosphatidylethanolamine-binding protein</fullName>
    </recommendedName>
</protein>
<dbReference type="PRINTS" id="PR01217">
    <property type="entry name" value="PRICHEXTENSN"/>
</dbReference>
<dbReference type="PANTHER" id="PTHR11362:SF82">
    <property type="entry name" value="PHOSPHATIDYLETHANOLAMINE-BINDING PROTEIN 4"/>
    <property type="match status" value="1"/>
</dbReference>
<dbReference type="EMBL" id="CP034208">
    <property type="protein sequence ID" value="QBZ62524.1"/>
    <property type="molecule type" value="Genomic_DNA"/>
</dbReference>
<feature type="compositionally biased region" description="Low complexity" evidence="1">
    <location>
        <begin position="209"/>
        <end position="224"/>
    </location>
</feature>
<evidence type="ECO:0000256" key="2">
    <source>
        <dbReference type="SAM" id="SignalP"/>
    </source>
</evidence>
<dbReference type="PANTHER" id="PTHR11362">
    <property type="entry name" value="PHOSPHATIDYLETHANOLAMINE-BINDING PROTEIN"/>
    <property type="match status" value="1"/>
</dbReference>
<feature type="compositionally biased region" description="Pro residues" evidence="1">
    <location>
        <begin position="347"/>
        <end position="361"/>
    </location>
</feature>
<evidence type="ECO:0000313" key="3">
    <source>
        <dbReference type="EMBL" id="QBZ62524.1"/>
    </source>
</evidence>
<gene>
    <name evidence="3" type="ORF">PoMZ_11406</name>
</gene>
<dbReference type="CDD" id="cd00866">
    <property type="entry name" value="PEBP_euk"/>
    <property type="match status" value="1"/>
</dbReference>
<evidence type="ECO:0008006" key="5">
    <source>
        <dbReference type="Google" id="ProtNLM"/>
    </source>
</evidence>
<accession>A0A4P7NKB1</accession>
<name>A0A4P7NKB1_PYROR</name>
<feature type="chain" id="PRO_5020548781" description="Phosphatidylethanolamine-binding protein" evidence="2">
    <location>
        <begin position="18"/>
        <end position="417"/>
    </location>
</feature>
<feature type="region of interest" description="Disordered" evidence="1">
    <location>
        <begin position="201"/>
        <end position="400"/>
    </location>
</feature>
<dbReference type="SUPFAM" id="SSF49777">
    <property type="entry name" value="PEBP-like"/>
    <property type="match status" value="1"/>
</dbReference>
<feature type="compositionally biased region" description="Pro residues" evidence="1">
    <location>
        <begin position="230"/>
        <end position="251"/>
    </location>
</feature>
<reference evidence="3 4" key="1">
    <citation type="journal article" date="2019" name="Mol. Biol. Evol.">
        <title>Blast fungal genomes show frequent chromosomal changes, gene gains and losses, and effector gene turnover.</title>
        <authorList>
            <person name="Gomez Luciano L.B."/>
            <person name="Jason Tsai I."/>
            <person name="Chuma I."/>
            <person name="Tosa Y."/>
            <person name="Chen Y.H."/>
            <person name="Li J.Y."/>
            <person name="Li M.Y."/>
            <person name="Jade Lu M.Y."/>
            <person name="Nakayashiki H."/>
            <person name="Li W.H."/>
        </authorList>
    </citation>
    <scope>NUCLEOTIDE SEQUENCE [LARGE SCALE GENOMIC DNA]</scope>
    <source>
        <strain evidence="3">MZ5-1-6</strain>
    </source>
</reference>
<dbReference type="Proteomes" id="UP000294847">
    <property type="component" value="Chromosome 5"/>
</dbReference>
<dbReference type="Pfam" id="PF01161">
    <property type="entry name" value="PBP"/>
    <property type="match status" value="1"/>
</dbReference>
<dbReference type="InterPro" id="IPR035810">
    <property type="entry name" value="PEBP_euk"/>
</dbReference>
<sequence>MIFSYLSILAAAGGALAVTPPGFSPGVQAPLFVLYSDSIAALNGATMSKMVTAKEPFVGTEKKLTGKSYAVIMVDMDVPTSQPPKTRSLLHWMQTDLVPVDQPTTINTTAGTTTVYPVSNLKRVIAAAPYFGPDPPARVPLNHRYTQVLIDTSNVGQEQMRILSKAATKREDFNVAEVLSAANIPTDKIVAGNFFQVTNNGPAQTGGYPSTPKPGSCPSSPPSSNATKPMPQPAPQPKPPAPAPVPMPAPGMRPNATRTNTTMPRPAAPGNGTSPAMPKSPAPGNGTNPAMPKSPAPGNGTNPAMPKSPAPGNGTNPAMPKSPTPGNGTNPAMPKSPAPGNGTNPTAPKPGPLNPAVPKSPVPGNGTKPMPGLGSNGTMPKPGMSPQPAIPPVNAKASSLSAAASVLLASVAFCILL</sequence>
<proteinExistence type="predicted"/>
<organism evidence="3 4">
    <name type="scientific">Pyricularia oryzae</name>
    <name type="common">Rice blast fungus</name>
    <name type="synonym">Magnaporthe oryzae</name>
    <dbReference type="NCBI Taxonomy" id="318829"/>
    <lineage>
        <taxon>Eukaryota</taxon>
        <taxon>Fungi</taxon>
        <taxon>Dikarya</taxon>
        <taxon>Ascomycota</taxon>
        <taxon>Pezizomycotina</taxon>
        <taxon>Sordariomycetes</taxon>
        <taxon>Sordariomycetidae</taxon>
        <taxon>Magnaporthales</taxon>
        <taxon>Pyriculariaceae</taxon>
        <taxon>Pyricularia</taxon>
    </lineage>
</organism>
<dbReference type="InterPro" id="IPR036610">
    <property type="entry name" value="PEBP-like_sf"/>
</dbReference>
<keyword evidence="2" id="KW-0732">Signal</keyword>
<feature type="signal peptide" evidence="2">
    <location>
        <begin position="1"/>
        <end position="17"/>
    </location>
</feature>
<evidence type="ECO:0000313" key="4">
    <source>
        <dbReference type="Proteomes" id="UP000294847"/>
    </source>
</evidence>
<dbReference type="InterPro" id="IPR008914">
    <property type="entry name" value="PEBP"/>
</dbReference>
<dbReference type="AlphaFoldDB" id="A0A4P7NKB1"/>
<evidence type="ECO:0000256" key="1">
    <source>
        <dbReference type="SAM" id="MobiDB-lite"/>
    </source>
</evidence>